<sequence length="112" mass="12082">MGAIRDGLLALVALFVFGLLALLFETSLSKWAFAVGCGATLAFESLTIRYRTTVRTVWERPRVQATILTAGIGMGILGAFLAPRYVLAAGIGALGTYLFLLGVLTLVKRYQR</sequence>
<evidence type="ECO:0000313" key="2">
    <source>
        <dbReference type="EMBL" id="MCU4751647.1"/>
    </source>
</evidence>
<feature type="transmembrane region" description="Helical" evidence="1">
    <location>
        <begin position="30"/>
        <end position="50"/>
    </location>
</feature>
<evidence type="ECO:0000313" key="3">
    <source>
        <dbReference type="Proteomes" id="UP001321047"/>
    </source>
</evidence>
<dbReference type="Proteomes" id="UP001321047">
    <property type="component" value="Unassembled WGS sequence"/>
</dbReference>
<keyword evidence="1" id="KW-0472">Membrane</keyword>
<evidence type="ECO:0000256" key="1">
    <source>
        <dbReference type="SAM" id="Phobius"/>
    </source>
</evidence>
<accession>A0AAP3E6B4</accession>
<keyword evidence="3" id="KW-1185">Reference proteome</keyword>
<feature type="transmembrane region" description="Helical" evidence="1">
    <location>
        <begin position="7"/>
        <end position="24"/>
    </location>
</feature>
<proteinExistence type="predicted"/>
<feature type="transmembrane region" description="Helical" evidence="1">
    <location>
        <begin position="87"/>
        <end position="107"/>
    </location>
</feature>
<gene>
    <name evidence="2" type="ORF">OB919_06585</name>
</gene>
<protein>
    <submittedName>
        <fullName evidence="2">Uncharacterized protein</fullName>
    </submittedName>
</protein>
<dbReference type="AlphaFoldDB" id="A0AAP3E6B4"/>
<feature type="transmembrane region" description="Helical" evidence="1">
    <location>
        <begin position="62"/>
        <end position="81"/>
    </location>
</feature>
<organism evidence="2 3">
    <name type="scientific">Natronosalvus hydrolyticus</name>
    <dbReference type="NCBI Taxonomy" id="2979988"/>
    <lineage>
        <taxon>Archaea</taxon>
        <taxon>Methanobacteriati</taxon>
        <taxon>Methanobacteriota</taxon>
        <taxon>Stenosarchaea group</taxon>
        <taxon>Halobacteria</taxon>
        <taxon>Halobacteriales</taxon>
        <taxon>Natrialbaceae</taxon>
        <taxon>Natronosalvus</taxon>
    </lineage>
</organism>
<keyword evidence="1" id="KW-1133">Transmembrane helix</keyword>
<keyword evidence="1" id="KW-0812">Transmembrane</keyword>
<dbReference type="RefSeq" id="WP_342807643.1">
    <property type="nucleotide sequence ID" value="NZ_JAOPJZ010000003.1"/>
</dbReference>
<reference evidence="2 3" key="1">
    <citation type="submission" date="2022-09" db="EMBL/GenBank/DDBJ databases">
        <title>Enrichment on poylsaccharides allowed isolation of novel metabolic and taxonomic groups of Haloarchaea.</title>
        <authorList>
            <person name="Sorokin D.Y."/>
            <person name="Elcheninov A.G."/>
            <person name="Khizhniak T.V."/>
            <person name="Kolganova T.V."/>
            <person name="Kublanov I.V."/>
        </authorList>
    </citation>
    <scope>NUCLEOTIDE SEQUENCE [LARGE SCALE GENOMIC DNA]</scope>
    <source>
        <strain evidence="2 3">AArc-curdl1</strain>
    </source>
</reference>
<name>A0AAP3E6B4_9EURY</name>
<comment type="caution">
    <text evidence="2">The sequence shown here is derived from an EMBL/GenBank/DDBJ whole genome shotgun (WGS) entry which is preliminary data.</text>
</comment>
<dbReference type="EMBL" id="JAOPJZ010000003">
    <property type="protein sequence ID" value="MCU4751647.1"/>
    <property type="molecule type" value="Genomic_DNA"/>
</dbReference>